<evidence type="ECO:0000313" key="4">
    <source>
        <dbReference type="Proteomes" id="UP000195141"/>
    </source>
</evidence>
<evidence type="ECO:0000313" key="3">
    <source>
        <dbReference type="EMBL" id="WYJ89168.1"/>
    </source>
</evidence>
<reference evidence="3" key="2">
    <citation type="submission" date="2017-05" db="EMBL/GenBank/DDBJ databases">
        <authorList>
            <consortium name="The Broad Institute Genomics Platform"/>
            <consortium name="The Broad Institute Genomic Center for Infectious Diseases"/>
            <person name="Earl A."/>
            <person name="Manson A."/>
            <person name="Schwartman J."/>
            <person name="Gilmore M."/>
            <person name="Abouelleil A."/>
            <person name="Cao P."/>
            <person name="Chapman S."/>
            <person name="Cusick C."/>
            <person name="Shea T."/>
            <person name="Young S."/>
            <person name="Neafsey D."/>
            <person name="Nusbaum C."/>
            <person name="Birren B."/>
        </authorList>
    </citation>
    <scope>NUCLEOTIDE SEQUENCE</scope>
    <source>
        <strain evidence="3">9E7_DIV0242</strain>
    </source>
</reference>
<organism evidence="2">
    <name type="scientific">Candidatus Enterococcus clewellii</name>
    <dbReference type="NCBI Taxonomy" id="1834193"/>
    <lineage>
        <taxon>Bacteria</taxon>
        <taxon>Bacillati</taxon>
        <taxon>Bacillota</taxon>
        <taxon>Bacilli</taxon>
        <taxon>Lactobacillales</taxon>
        <taxon>Enterococcaceae</taxon>
        <taxon>Enterococcus</taxon>
    </lineage>
</organism>
<dbReference type="RefSeq" id="WP_086347995.1">
    <property type="nucleotide sequence ID" value="NZ_CP147247.1"/>
</dbReference>
<dbReference type="EMBL" id="CP147247">
    <property type="protein sequence ID" value="WYJ89168.1"/>
    <property type="molecule type" value="Genomic_DNA"/>
</dbReference>
<dbReference type="PROSITE" id="PS51186">
    <property type="entry name" value="GNAT"/>
    <property type="match status" value="1"/>
</dbReference>
<dbReference type="PANTHER" id="PTHR43328:SF1">
    <property type="entry name" value="N-ACETYLTRANSFERASE DOMAIN-CONTAINING PROTEIN"/>
    <property type="match status" value="1"/>
</dbReference>
<dbReference type="EMBL" id="NGMM01000001">
    <property type="protein sequence ID" value="OTP19084.1"/>
    <property type="molecule type" value="Genomic_DNA"/>
</dbReference>
<reference evidence="2" key="1">
    <citation type="submission" date="2017-05" db="EMBL/GenBank/DDBJ databases">
        <title>The Genome Sequence of Enterococcus sp. 9E7_DIV0242.</title>
        <authorList>
            <consortium name="The Broad Institute Genomics Platform"/>
            <consortium name="The Broad Institute Genomic Center for Infectious Diseases"/>
            <person name="Earl A."/>
            <person name="Manson A."/>
            <person name="Schwartman J."/>
            <person name="Gilmore M."/>
            <person name="Abouelleil A."/>
            <person name="Cao P."/>
            <person name="Chapman S."/>
            <person name="Cusick C."/>
            <person name="Shea T."/>
            <person name="Young S."/>
            <person name="Neafsey D."/>
            <person name="Nusbaum C."/>
            <person name="Birren B."/>
        </authorList>
    </citation>
    <scope>NUCLEOTIDE SEQUENCE [LARGE SCALE GENOMIC DNA]</scope>
    <source>
        <strain evidence="2">9E7_DIV0242</strain>
    </source>
</reference>
<evidence type="ECO:0000259" key="1">
    <source>
        <dbReference type="PROSITE" id="PS51186"/>
    </source>
</evidence>
<reference evidence="3" key="3">
    <citation type="submission" date="2024-03" db="EMBL/GenBank/DDBJ databases">
        <title>The Genome Sequence of Enterococcus sp. DIV0242b.</title>
        <authorList>
            <consortium name="The Broad Institute Genomics Platform"/>
            <consortium name="The Broad Institute Microbial Omics Core"/>
            <consortium name="The Broad Institute Genomic Center for Infectious Diseases"/>
            <person name="Earl A."/>
            <person name="Manson A."/>
            <person name="Gilmore M."/>
            <person name="Schwartman J."/>
            <person name="Shea T."/>
            <person name="Abouelleil A."/>
            <person name="Cao P."/>
            <person name="Chapman S."/>
            <person name="Cusick C."/>
            <person name="Young S."/>
            <person name="Neafsey D."/>
            <person name="Nusbaum C."/>
            <person name="Birren B."/>
        </authorList>
    </citation>
    <scope>NUCLEOTIDE SEQUENCE</scope>
    <source>
        <strain evidence="3">9E7_DIV0242</strain>
    </source>
</reference>
<dbReference type="GO" id="GO:0016747">
    <property type="term" value="F:acyltransferase activity, transferring groups other than amino-acyl groups"/>
    <property type="evidence" value="ECO:0007669"/>
    <property type="project" value="InterPro"/>
</dbReference>
<dbReference type="SUPFAM" id="SSF55729">
    <property type="entry name" value="Acyl-CoA N-acyltransferases (Nat)"/>
    <property type="match status" value="1"/>
</dbReference>
<dbReference type="InterPro" id="IPR016181">
    <property type="entry name" value="Acyl_CoA_acyltransferase"/>
</dbReference>
<evidence type="ECO:0000313" key="2">
    <source>
        <dbReference type="EMBL" id="OTP19084.1"/>
    </source>
</evidence>
<dbReference type="AlphaFoldDB" id="A0A242KD36"/>
<dbReference type="PANTHER" id="PTHR43328">
    <property type="entry name" value="ACETYLTRANSFERASE-RELATED"/>
    <property type="match status" value="1"/>
</dbReference>
<dbReference type="Proteomes" id="UP000195141">
    <property type="component" value="Chromosome"/>
</dbReference>
<dbReference type="Pfam" id="PF13302">
    <property type="entry name" value="Acetyltransf_3"/>
    <property type="match status" value="1"/>
</dbReference>
<keyword evidence="4" id="KW-1185">Reference proteome</keyword>
<gene>
    <name evidence="3" type="ORF">A5888_000887</name>
    <name evidence="2" type="ORF">A5888_000898</name>
</gene>
<sequence>MELIEWNYAYITDLVEFANDKEIAKNLRDNFPHPYTEQNARDFISFCLTTPDDKQLSYAIFYQERAIGGISLTFEEDTSINKNAELGYWLARNYWGKGITTNAVKEICKIAFEKYNLSKIHASVYSYNRGSSKVLEKCGFKIEEYCHNSIIKNRNRIECHVYSLIRPQ</sequence>
<accession>A0A242KD36</accession>
<dbReference type="Gene3D" id="3.40.630.30">
    <property type="match status" value="1"/>
</dbReference>
<feature type="domain" description="N-acetyltransferase" evidence="1">
    <location>
        <begin position="12"/>
        <end position="168"/>
    </location>
</feature>
<proteinExistence type="predicted"/>
<protein>
    <recommendedName>
        <fullName evidence="1">N-acetyltransferase domain-containing protein</fullName>
    </recommendedName>
</protein>
<dbReference type="OrthoDB" id="9798081at2"/>
<dbReference type="InterPro" id="IPR000182">
    <property type="entry name" value="GNAT_dom"/>
</dbReference>
<name>A0A242KD36_9ENTE</name>